<organism evidence="2 3">
    <name type="scientific">Mugilogobius chulae</name>
    <name type="common">yellowstripe goby</name>
    <dbReference type="NCBI Taxonomy" id="88201"/>
    <lineage>
        <taxon>Eukaryota</taxon>
        <taxon>Metazoa</taxon>
        <taxon>Chordata</taxon>
        <taxon>Craniata</taxon>
        <taxon>Vertebrata</taxon>
        <taxon>Euteleostomi</taxon>
        <taxon>Actinopterygii</taxon>
        <taxon>Neopterygii</taxon>
        <taxon>Teleostei</taxon>
        <taxon>Neoteleostei</taxon>
        <taxon>Acanthomorphata</taxon>
        <taxon>Gobiaria</taxon>
        <taxon>Gobiiformes</taxon>
        <taxon>Gobioidei</taxon>
        <taxon>Gobiidae</taxon>
        <taxon>Gobionellinae</taxon>
        <taxon>Mugilogobius</taxon>
    </lineage>
</organism>
<comment type="caution">
    <text evidence="2">The sequence shown here is derived from an EMBL/GenBank/DDBJ whole genome shotgun (WGS) entry which is preliminary data.</text>
</comment>
<protein>
    <submittedName>
        <fullName evidence="2">Uncharacterized protein</fullName>
    </submittedName>
</protein>
<accession>A0AAW0NBW6</accession>
<feature type="region of interest" description="Disordered" evidence="1">
    <location>
        <begin position="37"/>
        <end position="65"/>
    </location>
</feature>
<keyword evidence="3" id="KW-1185">Reference proteome</keyword>
<dbReference type="AlphaFoldDB" id="A0AAW0NBW6"/>
<evidence type="ECO:0000313" key="2">
    <source>
        <dbReference type="EMBL" id="KAK7896527.1"/>
    </source>
</evidence>
<gene>
    <name evidence="2" type="ORF">WMY93_021852</name>
</gene>
<evidence type="ECO:0000313" key="3">
    <source>
        <dbReference type="Proteomes" id="UP001460270"/>
    </source>
</evidence>
<reference evidence="3" key="1">
    <citation type="submission" date="2024-04" db="EMBL/GenBank/DDBJ databases">
        <title>Salinicola lusitanus LLJ914,a marine bacterium isolated from the Okinawa Trough.</title>
        <authorList>
            <person name="Li J."/>
        </authorList>
    </citation>
    <scope>NUCLEOTIDE SEQUENCE [LARGE SCALE GENOMIC DNA]</scope>
</reference>
<proteinExistence type="predicted"/>
<evidence type="ECO:0000256" key="1">
    <source>
        <dbReference type="SAM" id="MobiDB-lite"/>
    </source>
</evidence>
<dbReference type="Proteomes" id="UP001460270">
    <property type="component" value="Unassembled WGS sequence"/>
</dbReference>
<name>A0AAW0NBW6_9GOBI</name>
<dbReference type="EMBL" id="JBBPFD010000015">
    <property type="protein sequence ID" value="KAK7896527.1"/>
    <property type="molecule type" value="Genomic_DNA"/>
</dbReference>
<sequence>MTCEGAGFLYHKPHYVNKVQEEHVPVKPQCCAPAVSQGFEQSGKIQEPSVDGGNPRKPDPAASWPACLSLQQHSRPGLRSRTLVKGIKPRRTGELTEAPLEFCATAGLPKSSRHGRQIQLVLQQGGEGGWE</sequence>